<proteinExistence type="predicted"/>
<sequence length="706" mass="78310">MHFLLLLSLVTIQLVLPAWGDYRVASSGNAKPNDLSNSNYESWIRLKRAKSLHAQRSAAAVAVGASPCTEDFEKPDYQFSGFQFNKTTIEAGDRSMTRFQLNDVVNNESTSCTTPYLQDPNKPMWNVCDGDYNDVTQPKTSFKYSAATSELEINQIWICEVQNKTHPRPYFSSAKIDLGDLLDCVDDKTQTRCTVADDTAPTFNGDYVTPVWKSGEVDVIPPSQKAATGTPWNQTPCIGLSFSYPNWDVEGFSYDGDGGASVSFRLNNRANNQSVACTAQGGEWSSCDGNSTAVRFAEETSELSVNQTWICNGGDRYPENVTFRAVGSVAIDPESTDSTYIKGSLTEPIEMTPNVAPEGVNYPSCIETSEAPSWIVTSWVWNEKWRDGYNTGNLTATFHNPATGFNLTCTGDGEELNRDGRYGNERWWGCALATSPFSKYQIISLIKLNPVTEIFSIDQRWYCNGNEDKLPSYFKAVGDVATTLDCSWNNDTATNTSTKTCSQVELPLTVQGTVANRTELASDVFFELAPSGYSCTISSVLATQWSATWSSDTVYAEATSAGSLATRQYFDIQFLAMDGFQHVDYANVSLTPFLPASEPGRWYDCKDYRGDDHSSSNVWARHSLECRWQLDLATGYLAIDHTWYCDDKTPENPIVFHGSGSRFYDFSCYVYRDDDEYSCGPTGLNPPPVLPTYLSWKSVPAAELRA</sequence>
<reference evidence="1 2" key="1">
    <citation type="journal article" date="2022" name="New Phytol.">
        <title>Ecological generalism drives hyperdiversity of secondary metabolite gene clusters in xylarialean endophytes.</title>
        <authorList>
            <person name="Franco M.E.E."/>
            <person name="Wisecaver J.H."/>
            <person name="Arnold A.E."/>
            <person name="Ju Y.M."/>
            <person name="Slot J.C."/>
            <person name="Ahrendt S."/>
            <person name="Moore L.P."/>
            <person name="Eastman K.E."/>
            <person name="Scott K."/>
            <person name="Konkel Z."/>
            <person name="Mondo S.J."/>
            <person name="Kuo A."/>
            <person name="Hayes R.D."/>
            <person name="Haridas S."/>
            <person name="Andreopoulos B."/>
            <person name="Riley R."/>
            <person name="LaButti K."/>
            <person name="Pangilinan J."/>
            <person name="Lipzen A."/>
            <person name="Amirebrahimi M."/>
            <person name="Yan J."/>
            <person name="Adam C."/>
            <person name="Keymanesh K."/>
            <person name="Ng V."/>
            <person name="Louie K."/>
            <person name="Northen T."/>
            <person name="Drula E."/>
            <person name="Henrissat B."/>
            <person name="Hsieh H.M."/>
            <person name="Youens-Clark K."/>
            <person name="Lutzoni F."/>
            <person name="Miadlikowska J."/>
            <person name="Eastwood D.C."/>
            <person name="Hamelin R.C."/>
            <person name="Grigoriev I.V."/>
            <person name="U'Ren J.M."/>
        </authorList>
    </citation>
    <scope>NUCLEOTIDE SEQUENCE [LARGE SCALE GENOMIC DNA]</scope>
    <source>
        <strain evidence="1 2">CBS 119005</strain>
    </source>
</reference>
<evidence type="ECO:0000313" key="1">
    <source>
        <dbReference type="EMBL" id="KAI4860030.1"/>
    </source>
</evidence>
<name>A0ACB9YMK3_9PEZI</name>
<dbReference type="EMBL" id="MU393602">
    <property type="protein sequence ID" value="KAI4860030.1"/>
    <property type="molecule type" value="Genomic_DNA"/>
</dbReference>
<comment type="caution">
    <text evidence="1">The sequence shown here is derived from an EMBL/GenBank/DDBJ whole genome shotgun (WGS) entry which is preliminary data.</text>
</comment>
<protein>
    <submittedName>
        <fullName evidence="1">Uncharacterized protein</fullName>
    </submittedName>
</protein>
<evidence type="ECO:0000313" key="2">
    <source>
        <dbReference type="Proteomes" id="UP001497700"/>
    </source>
</evidence>
<dbReference type="Proteomes" id="UP001497700">
    <property type="component" value="Unassembled WGS sequence"/>
</dbReference>
<keyword evidence="2" id="KW-1185">Reference proteome</keyword>
<accession>A0ACB9YMK3</accession>
<gene>
    <name evidence="1" type="ORF">F4820DRAFT_453299</name>
</gene>
<organism evidence="1 2">
    <name type="scientific">Hypoxylon rubiginosum</name>
    <dbReference type="NCBI Taxonomy" id="110542"/>
    <lineage>
        <taxon>Eukaryota</taxon>
        <taxon>Fungi</taxon>
        <taxon>Dikarya</taxon>
        <taxon>Ascomycota</taxon>
        <taxon>Pezizomycotina</taxon>
        <taxon>Sordariomycetes</taxon>
        <taxon>Xylariomycetidae</taxon>
        <taxon>Xylariales</taxon>
        <taxon>Hypoxylaceae</taxon>
        <taxon>Hypoxylon</taxon>
    </lineage>
</organism>